<reference evidence="1" key="1">
    <citation type="journal article" date="2021" name="PeerJ">
        <title>Extensive microbial diversity within the chicken gut microbiome revealed by metagenomics and culture.</title>
        <authorList>
            <person name="Gilroy R."/>
            <person name="Ravi A."/>
            <person name="Getino M."/>
            <person name="Pursley I."/>
            <person name="Horton D.L."/>
            <person name="Alikhan N.F."/>
            <person name="Baker D."/>
            <person name="Gharbi K."/>
            <person name="Hall N."/>
            <person name="Watson M."/>
            <person name="Adriaenssens E.M."/>
            <person name="Foster-Nyarko E."/>
            <person name="Jarju S."/>
            <person name="Secka A."/>
            <person name="Antonio M."/>
            <person name="Oren A."/>
            <person name="Chaudhuri R.R."/>
            <person name="La Ragione R."/>
            <person name="Hildebrand F."/>
            <person name="Pallen M.J."/>
        </authorList>
    </citation>
    <scope>NUCLEOTIDE SEQUENCE</scope>
    <source>
        <strain evidence="1">ChiHjej8B7-3636</strain>
    </source>
</reference>
<reference evidence="1" key="2">
    <citation type="submission" date="2021-04" db="EMBL/GenBank/DDBJ databases">
        <authorList>
            <person name="Gilroy R."/>
        </authorList>
    </citation>
    <scope>NUCLEOTIDE SEQUENCE</scope>
    <source>
        <strain evidence="1">ChiHjej8B7-3636</strain>
    </source>
</reference>
<dbReference type="Proteomes" id="UP000824220">
    <property type="component" value="Unassembled WGS sequence"/>
</dbReference>
<proteinExistence type="predicted"/>
<dbReference type="InterPro" id="IPR050563">
    <property type="entry name" value="4-hydroxybenzoyl-CoA_TE"/>
</dbReference>
<name>A0A9D2KHC6_9MICO</name>
<comment type="caution">
    <text evidence="1">The sequence shown here is derived from an EMBL/GenBank/DDBJ whole genome shotgun (WGS) entry which is preliminary data.</text>
</comment>
<dbReference type="InterPro" id="IPR029069">
    <property type="entry name" value="HotDog_dom_sf"/>
</dbReference>
<dbReference type="EMBL" id="DXAM01000073">
    <property type="protein sequence ID" value="HJA04246.1"/>
    <property type="molecule type" value="Genomic_DNA"/>
</dbReference>
<sequence>MRVHIPVQRRWGDQDALGHINNVSLLKLLEEARLRAFWRTGDDGDSPVAVFTDDMVSSGSAIATLVARQEIEYLLPVPYGRDPLDVQVWIGRLGGSSVEICYEVWGPDGTALYARATTVVVLVDTASGRPTRLPADIRAAWRPYIGDPISYRTR</sequence>
<evidence type="ECO:0000313" key="2">
    <source>
        <dbReference type="Proteomes" id="UP000824220"/>
    </source>
</evidence>
<dbReference type="Pfam" id="PF13279">
    <property type="entry name" value="4HBT_2"/>
    <property type="match status" value="1"/>
</dbReference>
<accession>A0A9D2KHC6</accession>
<dbReference type="CDD" id="cd00586">
    <property type="entry name" value="4HBT"/>
    <property type="match status" value="1"/>
</dbReference>
<dbReference type="AlphaFoldDB" id="A0A9D2KHC6"/>
<gene>
    <name evidence="1" type="ORF">H9800_05240</name>
</gene>
<dbReference type="SUPFAM" id="SSF54637">
    <property type="entry name" value="Thioesterase/thiol ester dehydrase-isomerase"/>
    <property type="match status" value="1"/>
</dbReference>
<protein>
    <submittedName>
        <fullName evidence="1">Acyl-CoA thioesterase</fullName>
    </submittedName>
</protein>
<evidence type="ECO:0000313" key="1">
    <source>
        <dbReference type="EMBL" id="HJA04246.1"/>
    </source>
</evidence>
<dbReference type="PANTHER" id="PTHR31793">
    <property type="entry name" value="4-HYDROXYBENZOYL-COA THIOESTERASE FAMILY MEMBER"/>
    <property type="match status" value="1"/>
</dbReference>
<dbReference type="PANTHER" id="PTHR31793:SF24">
    <property type="entry name" value="LONG-CHAIN ACYL-COA THIOESTERASE FADM"/>
    <property type="match status" value="1"/>
</dbReference>
<organism evidence="1 2">
    <name type="scientific">Candidatus Microbacterium stercoravium</name>
    <dbReference type="NCBI Taxonomy" id="2838697"/>
    <lineage>
        <taxon>Bacteria</taxon>
        <taxon>Bacillati</taxon>
        <taxon>Actinomycetota</taxon>
        <taxon>Actinomycetes</taxon>
        <taxon>Micrococcales</taxon>
        <taxon>Microbacteriaceae</taxon>
        <taxon>Microbacterium</taxon>
    </lineage>
</organism>
<dbReference type="GO" id="GO:0047617">
    <property type="term" value="F:fatty acyl-CoA hydrolase activity"/>
    <property type="evidence" value="ECO:0007669"/>
    <property type="project" value="TreeGrafter"/>
</dbReference>
<dbReference type="Gene3D" id="3.10.129.10">
    <property type="entry name" value="Hotdog Thioesterase"/>
    <property type="match status" value="1"/>
</dbReference>